<proteinExistence type="predicted"/>
<dbReference type="AlphaFoldDB" id="A0A846MLZ4"/>
<comment type="caution">
    <text evidence="1">The sequence shown here is derived from an EMBL/GenBank/DDBJ whole genome shotgun (WGS) entry which is preliminary data.</text>
</comment>
<sequence>MKLNYLCRNWQSLVENMVDLVGHGYYYVCVIPLPRRKEQKFFEIDYKIMRSYHAFYNKLQSKDKYYRRKKKGLANFRYLRWDNIAVVLHTPGMIIVSGDHYVLNTTKRKKAKDKKFLTVDQAKRQEGLTKYDIQNYVIEYTDPFEDVRQSPVVLKISDHLHLEIRLLEKIEREKPKKGEKKGEIIKRKQQVTVKMTKQMYKAKLVELKELVEHQARSKLLYCR</sequence>
<reference evidence="1 2" key="1">
    <citation type="submission" date="2020-03" db="EMBL/GenBank/DDBJ databases">
        <title>Genomic Encyclopedia of Archaeal and Bacterial Type Strains, Phase II (KMG-II): from individual species to whole genera.</title>
        <authorList>
            <person name="Goeker M."/>
        </authorList>
    </citation>
    <scope>NUCLEOTIDE SEQUENCE [LARGE SCALE GENOMIC DNA]</scope>
    <source>
        <strain evidence="1 2">DSM 4749</strain>
    </source>
</reference>
<accession>A0A846MLZ4</accession>
<dbReference type="RefSeq" id="WP_166912491.1">
    <property type="nucleotide sequence ID" value="NZ_JAASRS010000003.1"/>
</dbReference>
<evidence type="ECO:0000313" key="2">
    <source>
        <dbReference type="Proteomes" id="UP000532769"/>
    </source>
</evidence>
<dbReference type="Proteomes" id="UP000532769">
    <property type="component" value="Unassembled WGS sequence"/>
</dbReference>
<protein>
    <submittedName>
        <fullName evidence="1">Uncharacterized protein</fullName>
    </submittedName>
</protein>
<keyword evidence="2" id="KW-1185">Reference proteome</keyword>
<dbReference type="EMBL" id="JAASRS010000003">
    <property type="protein sequence ID" value="NIK16605.1"/>
    <property type="molecule type" value="Genomic_DNA"/>
</dbReference>
<organism evidence="1 2">
    <name type="scientific">Saccharococcus thermophilus</name>
    <dbReference type="NCBI Taxonomy" id="29396"/>
    <lineage>
        <taxon>Bacteria</taxon>
        <taxon>Bacillati</taxon>
        <taxon>Bacillota</taxon>
        <taxon>Bacilli</taxon>
        <taxon>Bacillales</taxon>
        <taxon>Anoxybacillaceae</taxon>
        <taxon>Saccharococcus</taxon>
    </lineage>
</organism>
<evidence type="ECO:0000313" key="1">
    <source>
        <dbReference type="EMBL" id="NIK16605.1"/>
    </source>
</evidence>
<name>A0A846MLZ4_9BACL</name>
<gene>
    <name evidence="1" type="ORF">BDD39_003246</name>
</gene>